<evidence type="ECO:0000313" key="1">
    <source>
        <dbReference type="EMBL" id="RSE24468.1"/>
    </source>
</evidence>
<dbReference type="OrthoDB" id="6444777at2"/>
<dbReference type="AlphaFoldDB" id="A0A427UVH5"/>
<protein>
    <submittedName>
        <fullName evidence="1">HK97 gp10 family phage protein</fullName>
    </submittedName>
</protein>
<sequence>MGVKVKGVNQTVRNMNRILDNIQNKKTVRAIYSALYILGAASAKEVPRDTSTLVNSQFRDVTFNGTRITGRVGYSANYAVYVHDAPGKYLNTQTDRPVRAGEAPGSRGVIWGPNGNPKFLYWPARDNEAAMFSAIRREMEL</sequence>
<reference evidence="1 2" key="1">
    <citation type="submission" date="2018-10" db="EMBL/GenBank/DDBJ databases">
        <title>Transmission dynamics of multidrug resistant bacteria on intensive care unit surfaces.</title>
        <authorList>
            <person name="D'Souza A.W."/>
            <person name="Potter R.F."/>
            <person name="Wallace M."/>
            <person name="Shupe A."/>
            <person name="Patel S."/>
            <person name="Sun S."/>
            <person name="Gul D."/>
            <person name="Kwon J.H."/>
            <person name="Andleeb S."/>
            <person name="Burnham C.-A.D."/>
            <person name="Dantas G."/>
        </authorList>
    </citation>
    <scope>NUCLEOTIDE SEQUENCE [LARGE SCALE GENOMIC DNA]</scope>
    <source>
        <strain evidence="1 2">AS_373</strain>
    </source>
</reference>
<organism evidence="1 2">
    <name type="scientific">Atlantibacter subterraneus</name>
    <dbReference type="NCBI Taxonomy" id="255519"/>
    <lineage>
        <taxon>Bacteria</taxon>
        <taxon>Pseudomonadati</taxon>
        <taxon>Pseudomonadota</taxon>
        <taxon>Gammaproteobacteria</taxon>
        <taxon>Enterobacterales</taxon>
        <taxon>Enterobacteriaceae</taxon>
        <taxon>Atlantibacter</taxon>
    </lineage>
</organism>
<evidence type="ECO:0000313" key="2">
    <source>
        <dbReference type="Proteomes" id="UP000275331"/>
    </source>
</evidence>
<dbReference type="Proteomes" id="UP000275331">
    <property type="component" value="Unassembled WGS sequence"/>
</dbReference>
<comment type="caution">
    <text evidence="1">The sequence shown here is derived from an EMBL/GenBank/DDBJ whole genome shotgun (WGS) entry which is preliminary data.</text>
</comment>
<gene>
    <name evidence="1" type="ORF">EGT71_14935</name>
</gene>
<proteinExistence type="predicted"/>
<dbReference type="EMBL" id="RHXB01000010">
    <property type="protein sequence ID" value="RSE24468.1"/>
    <property type="molecule type" value="Genomic_DNA"/>
</dbReference>
<dbReference type="RefSeq" id="WP_125294017.1">
    <property type="nucleotide sequence ID" value="NZ_RHWZ01000008.1"/>
</dbReference>
<accession>A0A427UVH5</accession>
<name>A0A427UVH5_9ENTR</name>